<evidence type="ECO:0000313" key="3">
    <source>
        <dbReference type="Proteomes" id="UP001197795"/>
    </source>
</evidence>
<sequence length="349" mass="39544">MEKWMKCYVGTNSLRGSKGIYTLEINTQNGEMREVSTVEADDSAYLYVSEKRKCLYAVMESLEYKGVPGGGVAAYRIEDNKLSFLNSRYAYGGWPCHVIADEEKDSLLVSVFRNGLLVVYGINQDGSIGEERRVEHHQEPNGRMSHIHASMPTPDGKYIAVADCGLDYIYLYDAKTYQKVFEWKAPEDSGPRQLRFSPDGKYLYMVSELSCQIFVFEYQPDCKDMLRNVQVISTRREDGYDRENYTSALQMHPSGRYLLAGNRGHNSIVVYEVDKETGLLMLKGHTMLAGDFCREFCFVPDGSMLIVGIQHTDVVQTFFFDENKGILKWSGQEIVIPSPSCVIMGDSAK</sequence>
<evidence type="ECO:0000313" key="2">
    <source>
        <dbReference type="EMBL" id="MCC2120442.1"/>
    </source>
</evidence>
<reference evidence="2 3" key="1">
    <citation type="submission" date="2021-10" db="EMBL/GenBank/DDBJ databases">
        <title>Anaerobic single-cell dispensing facilitates the cultivation of human gut bacteria.</title>
        <authorList>
            <person name="Afrizal A."/>
        </authorList>
    </citation>
    <scope>NUCLEOTIDE SEQUENCE [LARGE SCALE GENOMIC DNA]</scope>
    <source>
        <strain evidence="2 3">CLA-AA-H273</strain>
    </source>
</reference>
<dbReference type="RefSeq" id="WP_227733601.1">
    <property type="nucleotide sequence ID" value="NZ_JAJEPV010000033.1"/>
</dbReference>
<organism evidence="2 3">
    <name type="scientific">Waltera acetigignens</name>
    <dbReference type="NCBI Taxonomy" id="2981769"/>
    <lineage>
        <taxon>Bacteria</taxon>
        <taxon>Bacillati</taxon>
        <taxon>Bacillota</taxon>
        <taxon>Clostridia</taxon>
        <taxon>Lachnospirales</taxon>
        <taxon>Lachnospiraceae</taxon>
        <taxon>Waltera</taxon>
    </lineage>
</organism>
<evidence type="ECO:0000256" key="1">
    <source>
        <dbReference type="ARBA" id="ARBA00005564"/>
    </source>
</evidence>
<comment type="caution">
    <text evidence="2">The sequence shown here is derived from an EMBL/GenBank/DDBJ whole genome shotgun (WGS) entry which is preliminary data.</text>
</comment>
<dbReference type="InterPro" id="IPR050282">
    <property type="entry name" value="Cycloisomerase_2"/>
</dbReference>
<comment type="similarity">
    <text evidence="1">Belongs to the cycloisomerase 2 family.</text>
</comment>
<dbReference type="Pfam" id="PF10282">
    <property type="entry name" value="Lactonase"/>
    <property type="match status" value="1"/>
</dbReference>
<dbReference type="Proteomes" id="UP001197795">
    <property type="component" value="Unassembled WGS sequence"/>
</dbReference>
<dbReference type="AlphaFoldDB" id="A0AAE3A215"/>
<dbReference type="EMBL" id="JAJEPV010000033">
    <property type="protein sequence ID" value="MCC2120442.1"/>
    <property type="molecule type" value="Genomic_DNA"/>
</dbReference>
<protein>
    <submittedName>
        <fullName evidence="2">Lactonase family protein</fullName>
    </submittedName>
</protein>
<dbReference type="InterPro" id="IPR015943">
    <property type="entry name" value="WD40/YVTN_repeat-like_dom_sf"/>
</dbReference>
<dbReference type="InterPro" id="IPR011048">
    <property type="entry name" value="Haem_d1_sf"/>
</dbReference>
<dbReference type="PANTHER" id="PTHR30344">
    <property type="entry name" value="6-PHOSPHOGLUCONOLACTONASE-RELATED"/>
    <property type="match status" value="1"/>
</dbReference>
<dbReference type="SUPFAM" id="SSF51004">
    <property type="entry name" value="C-terminal (heme d1) domain of cytochrome cd1-nitrite reductase"/>
    <property type="match status" value="1"/>
</dbReference>
<dbReference type="GO" id="GO:0017057">
    <property type="term" value="F:6-phosphogluconolactonase activity"/>
    <property type="evidence" value="ECO:0007669"/>
    <property type="project" value="TreeGrafter"/>
</dbReference>
<name>A0AAE3A215_9FIRM</name>
<proteinExistence type="inferred from homology"/>
<gene>
    <name evidence="2" type="ORF">LKD75_12725</name>
</gene>
<dbReference type="InterPro" id="IPR019405">
    <property type="entry name" value="Lactonase_7-beta_prop"/>
</dbReference>
<dbReference type="Gene3D" id="2.130.10.10">
    <property type="entry name" value="YVTN repeat-like/Quinoprotein amine dehydrogenase"/>
    <property type="match status" value="1"/>
</dbReference>
<accession>A0AAE3A215</accession>
<dbReference type="GO" id="GO:0005829">
    <property type="term" value="C:cytosol"/>
    <property type="evidence" value="ECO:0007669"/>
    <property type="project" value="TreeGrafter"/>
</dbReference>
<keyword evidence="3" id="KW-1185">Reference proteome</keyword>
<dbReference type="PANTHER" id="PTHR30344:SF1">
    <property type="entry name" value="6-PHOSPHOGLUCONOLACTONASE"/>
    <property type="match status" value="1"/>
</dbReference>